<name>A0A381UH22_9ZZZZ</name>
<evidence type="ECO:0000259" key="1">
    <source>
        <dbReference type="PROSITE" id="PS50004"/>
    </source>
</evidence>
<protein>
    <recommendedName>
        <fullName evidence="1">C2 domain-containing protein</fullName>
    </recommendedName>
</protein>
<proteinExistence type="predicted"/>
<dbReference type="InterPro" id="IPR035892">
    <property type="entry name" value="C2_domain_sf"/>
</dbReference>
<dbReference type="AlphaFoldDB" id="A0A381UH22"/>
<sequence>MGCITSCCSSCICGSCCLNSYLHVYIRSVDNLNKKGDLFSCDKAGGDLYVRVNYQGQKQSTRILHDSDHDAVFEEGLIINNCYPHCEGSHTLTFELIDHDTMTGDDVLGVCHVEVPTAYGLNMNEKKYKFIGKEGDVIARLRIDQVHFIHEKLNKYTGPCKIFCCLCCNTGMCTD</sequence>
<dbReference type="CDD" id="cd00030">
    <property type="entry name" value="C2"/>
    <property type="match status" value="1"/>
</dbReference>
<dbReference type="EMBL" id="UINC01006429">
    <property type="protein sequence ID" value="SVA27482.1"/>
    <property type="molecule type" value="Genomic_DNA"/>
</dbReference>
<evidence type="ECO:0000313" key="2">
    <source>
        <dbReference type="EMBL" id="SVA27482.1"/>
    </source>
</evidence>
<accession>A0A381UH22</accession>
<dbReference type="SUPFAM" id="SSF49562">
    <property type="entry name" value="C2 domain (Calcium/lipid-binding domain, CaLB)"/>
    <property type="match status" value="1"/>
</dbReference>
<organism evidence="2">
    <name type="scientific">marine metagenome</name>
    <dbReference type="NCBI Taxonomy" id="408172"/>
    <lineage>
        <taxon>unclassified sequences</taxon>
        <taxon>metagenomes</taxon>
        <taxon>ecological metagenomes</taxon>
    </lineage>
</organism>
<feature type="domain" description="C2" evidence="1">
    <location>
        <begin position="1"/>
        <end position="128"/>
    </location>
</feature>
<gene>
    <name evidence="2" type="ORF">METZ01_LOCUS80336</name>
</gene>
<dbReference type="PROSITE" id="PS50004">
    <property type="entry name" value="C2"/>
    <property type="match status" value="1"/>
</dbReference>
<reference evidence="2" key="1">
    <citation type="submission" date="2018-05" db="EMBL/GenBank/DDBJ databases">
        <authorList>
            <person name="Lanie J.A."/>
            <person name="Ng W.-L."/>
            <person name="Kazmierczak K.M."/>
            <person name="Andrzejewski T.M."/>
            <person name="Davidsen T.M."/>
            <person name="Wayne K.J."/>
            <person name="Tettelin H."/>
            <person name="Glass J.I."/>
            <person name="Rusch D."/>
            <person name="Podicherti R."/>
            <person name="Tsui H.-C.T."/>
            <person name="Winkler M.E."/>
        </authorList>
    </citation>
    <scope>NUCLEOTIDE SEQUENCE</scope>
</reference>
<dbReference type="Pfam" id="PF00168">
    <property type="entry name" value="C2"/>
    <property type="match status" value="1"/>
</dbReference>
<dbReference type="Gene3D" id="2.60.40.150">
    <property type="entry name" value="C2 domain"/>
    <property type="match status" value="1"/>
</dbReference>
<dbReference type="InterPro" id="IPR000008">
    <property type="entry name" value="C2_dom"/>
</dbReference>